<dbReference type="CDD" id="cd04216">
    <property type="entry name" value="Phytocyanin"/>
    <property type="match status" value="1"/>
</dbReference>
<evidence type="ECO:0000256" key="7">
    <source>
        <dbReference type="ARBA" id="ARBA00022989"/>
    </source>
</evidence>
<keyword evidence="4" id="KW-0479">Metal-binding</keyword>
<evidence type="ECO:0000256" key="12">
    <source>
        <dbReference type="SAM" id="SignalP"/>
    </source>
</evidence>
<dbReference type="PANTHER" id="PTHR33021">
    <property type="entry name" value="BLUE COPPER PROTEIN"/>
    <property type="match status" value="1"/>
</dbReference>
<dbReference type="SUPFAM" id="SSF49503">
    <property type="entry name" value="Cupredoxins"/>
    <property type="match status" value="1"/>
</dbReference>
<gene>
    <name evidence="14" type="ORF">Tsubulata_030499</name>
</gene>
<evidence type="ECO:0000256" key="2">
    <source>
        <dbReference type="ARBA" id="ARBA00022448"/>
    </source>
</evidence>
<evidence type="ECO:0000256" key="4">
    <source>
        <dbReference type="ARBA" id="ARBA00022723"/>
    </source>
</evidence>
<evidence type="ECO:0000256" key="8">
    <source>
        <dbReference type="ARBA" id="ARBA00023008"/>
    </source>
</evidence>
<reference evidence="14" key="1">
    <citation type="submission" date="2022-02" db="EMBL/GenBank/DDBJ databases">
        <authorList>
            <person name="Henning P.M."/>
            <person name="McCubbin A.G."/>
            <person name="Shore J.S."/>
        </authorList>
    </citation>
    <scope>NUCLEOTIDE SEQUENCE</scope>
    <source>
        <strain evidence="14">F60SS</strain>
        <tissue evidence="14">Leaves</tissue>
    </source>
</reference>
<feature type="domain" description="Phytocyanin" evidence="13">
    <location>
        <begin position="24"/>
        <end position="118"/>
    </location>
</feature>
<organism evidence="14 15">
    <name type="scientific">Turnera subulata</name>
    <dbReference type="NCBI Taxonomy" id="218843"/>
    <lineage>
        <taxon>Eukaryota</taxon>
        <taxon>Viridiplantae</taxon>
        <taxon>Streptophyta</taxon>
        <taxon>Embryophyta</taxon>
        <taxon>Tracheophyta</taxon>
        <taxon>Spermatophyta</taxon>
        <taxon>Magnoliopsida</taxon>
        <taxon>eudicotyledons</taxon>
        <taxon>Gunneridae</taxon>
        <taxon>Pentapetalae</taxon>
        <taxon>rosids</taxon>
        <taxon>fabids</taxon>
        <taxon>Malpighiales</taxon>
        <taxon>Passifloraceae</taxon>
        <taxon>Turnera</taxon>
    </lineage>
</organism>
<evidence type="ECO:0000256" key="3">
    <source>
        <dbReference type="ARBA" id="ARBA00022692"/>
    </source>
</evidence>
<sequence>MASPNAFMIFLVLIIGVITPALAKEYIVGDDHGWTTGFDYQAWAKDKDFLVGDKLGSHNVFKVNGTEFEKCIKPPPDEALTSGNDTIVLATPGRKWYLCGVGQHCEVGGQKLAITVQALAQPPSIAPSPFHAKKPSRKTLIRFPAWW</sequence>
<dbReference type="FunFam" id="2.60.40.420:FF:000067">
    <property type="entry name" value="Cupredoxin superfamily protein"/>
    <property type="match status" value="1"/>
</dbReference>
<evidence type="ECO:0000256" key="9">
    <source>
        <dbReference type="ARBA" id="ARBA00023136"/>
    </source>
</evidence>
<protein>
    <recommendedName>
        <fullName evidence="13">Phytocyanin domain-containing protein</fullName>
    </recommendedName>
</protein>
<keyword evidence="11" id="KW-0325">Glycoprotein</keyword>
<dbReference type="PROSITE" id="PS51485">
    <property type="entry name" value="PHYTOCYANIN"/>
    <property type="match status" value="1"/>
</dbReference>
<proteinExistence type="predicted"/>
<dbReference type="Gene3D" id="2.60.40.420">
    <property type="entry name" value="Cupredoxins - blue copper proteins"/>
    <property type="match status" value="1"/>
</dbReference>
<keyword evidence="6" id="KW-0249">Electron transport</keyword>
<comment type="caution">
    <text evidence="14">The sequence shown here is derived from an EMBL/GenBank/DDBJ whole genome shotgun (WGS) entry which is preliminary data.</text>
</comment>
<evidence type="ECO:0000256" key="5">
    <source>
        <dbReference type="ARBA" id="ARBA00022729"/>
    </source>
</evidence>
<keyword evidence="5 12" id="KW-0732">Signal</keyword>
<dbReference type="GO" id="GO:0009055">
    <property type="term" value="F:electron transfer activity"/>
    <property type="evidence" value="ECO:0007669"/>
    <property type="project" value="InterPro"/>
</dbReference>
<keyword evidence="15" id="KW-1185">Reference proteome</keyword>
<dbReference type="InterPro" id="IPR039391">
    <property type="entry name" value="Phytocyanin-like"/>
</dbReference>
<evidence type="ECO:0000256" key="1">
    <source>
        <dbReference type="ARBA" id="ARBA00004479"/>
    </source>
</evidence>
<keyword evidence="3" id="KW-0812">Transmembrane</keyword>
<dbReference type="OrthoDB" id="687943at2759"/>
<accession>A0A9Q0G8Q8</accession>
<evidence type="ECO:0000313" key="14">
    <source>
        <dbReference type="EMBL" id="KAJ4844299.1"/>
    </source>
</evidence>
<comment type="subcellular location">
    <subcellularLocation>
        <location evidence="1">Membrane</location>
        <topology evidence="1">Single-pass type I membrane protein</topology>
    </subcellularLocation>
</comment>
<dbReference type="AlphaFoldDB" id="A0A9Q0G8Q8"/>
<evidence type="ECO:0000259" key="13">
    <source>
        <dbReference type="PROSITE" id="PS51485"/>
    </source>
</evidence>
<dbReference type="Pfam" id="PF02298">
    <property type="entry name" value="Cu_bind_like"/>
    <property type="match status" value="1"/>
</dbReference>
<dbReference type="PANTHER" id="PTHR33021:SF533">
    <property type="entry name" value="PHYTOCYANIN DOMAIN-CONTAINING PROTEIN"/>
    <property type="match status" value="1"/>
</dbReference>
<keyword evidence="2" id="KW-0813">Transport</keyword>
<dbReference type="Proteomes" id="UP001141552">
    <property type="component" value="Unassembled WGS sequence"/>
</dbReference>
<keyword evidence="10" id="KW-1015">Disulfide bond</keyword>
<keyword evidence="9" id="KW-0472">Membrane</keyword>
<dbReference type="GO" id="GO:0009610">
    <property type="term" value="P:response to symbiotic fungus"/>
    <property type="evidence" value="ECO:0007669"/>
    <property type="project" value="UniProtKB-ARBA"/>
</dbReference>
<evidence type="ECO:0000256" key="6">
    <source>
        <dbReference type="ARBA" id="ARBA00022982"/>
    </source>
</evidence>
<evidence type="ECO:0000256" key="10">
    <source>
        <dbReference type="ARBA" id="ARBA00023157"/>
    </source>
</evidence>
<keyword evidence="7" id="KW-1133">Transmembrane helix</keyword>
<dbReference type="InterPro" id="IPR008972">
    <property type="entry name" value="Cupredoxin"/>
</dbReference>
<dbReference type="EMBL" id="JAKUCV010001994">
    <property type="protein sequence ID" value="KAJ4844299.1"/>
    <property type="molecule type" value="Genomic_DNA"/>
</dbReference>
<feature type="signal peptide" evidence="12">
    <location>
        <begin position="1"/>
        <end position="23"/>
    </location>
</feature>
<evidence type="ECO:0000313" key="15">
    <source>
        <dbReference type="Proteomes" id="UP001141552"/>
    </source>
</evidence>
<name>A0A9Q0G8Q8_9ROSI</name>
<keyword evidence="8" id="KW-0186">Copper</keyword>
<evidence type="ECO:0000256" key="11">
    <source>
        <dbReference type="ARBA" id="ARBA00023180"/>
    </source>
</evidence>
<feature type="chain" id="PRO_5040267589" description="Phytocyanin domain-containing protein" evidence="12">
    <location>
        <begin position="24"/>
        <end position="147"/>
    </location>
</feature>
<dbReference type="GO" id="GO:0046872">
    <property type="term" value="F:metal ion binding"/>
    <property type="evidence" value="ECO:0007669"/>
    <property type="project" value="UniProtKB-KW"/>
</dbReference>
<dbReference type="GO" id="GO:0005886">
    <property type="term" value="C:plasma membrane"/>
    <property type="evidence" value="ECO:0007669"/>
    <property type="project" value="TreeGrafter"/>
</dbReference>
<reference evidence="14" key="2">
    <citation type="journal article" date="2023" name="Plants (Basel)">
        <title>Annotation of the Turnera subulata (Passifloraceae) Draft Genome Reveals the S-Locus Evolved after the Divergence of Turneroideae from Passifloroideae in a Stepwise Manner.</title>
        <authorList>
            <person name="Henning P.M."/>
            <person name="Roalson E.H."/>
            <person name="Mir W."/>
            <person name="McCubbin A.G."/>
            <person name="Shore J.S."/>
        </authorList>
    </citation>
    <scope>NUCLEOTIDE SEQUENCE</scope>
    <source>
        <strain evidence="14">F60SS</strain>
    </source>
</reference>
<dbReference type="InterPro" id="IPR003245">
    <property type="entry name" value="Phytocyanin_dom"/>
</dbReference>